<dbReference type="EMBL" id="AP023356">
    <property type="protein sequence ID" value="BCJ40043.1"/>
    <property type="molecule type" value="Genomic_DNA"/>
</dbReference>
<accession>A0ABM7LLL4</accession>
<dbReference type="Proteomes" id="UP000676967">
    <property type="component" value="Chromosome"/>
</dbReference>
<gene>
    <name evidence="1" type="ORF">Aiant_07000</name>
</gene>
<sequence length="158" mass="17731">MRLCRDGLWQDAKAEVMNMRTRLRHLRIGSRIFTWRAEIHHLQGSADCHRCIRVRAWGAGKNGQALQGDLLSTFVGPWGACTTDGSHPTSGDVRALILYGLRHGWQPERRGGTFALAEMRHAETFALPGFLLTDRLRTPHGGDPSERVYAAFHSDQSN</sequence>
<protein>
    <recommendedName>
        <fullName evidence="3">Integrase</fullName>
    </recommendedName>
</protein>
<evidence type="ECO:0000313" key="1">
    <source>
        <dbReference type="EMBL" id="BCJ40043.1"/>
    </source>
</evidence>
<evidence type="ECO:0000313" key="2">
    <source>
        <dbReference type="Proteomes" id="UP000676967"/>
    </source>
</evidence>
<name>A0ABM7LLL4_9ACTN</name>
<reference evidence="1 2" key="1">
    <citation type="submission" date="2020-08" db="EMBL/GenBank/DDBJ databases">
        <title>Whole genome shotgun sequence of Actinoplanes ianthinogenes NBRC 13996.</title>
        <authorList>
            <person name="Komaki H."/>
            <person name="Tamura T."/>
        </authorList>
    </citation>
    <scope>NUCLEOTIDE SEQUENCE [LARGE SCALE GENOMIC DNA]</scope>
    <source>
        <strain evidence="1 2">NBRC 13996</strain>
    </source>
</reference>
<proteinExistence type="predicted"/>
<organism evidence="1 2">
    <name type="scientific">Actinoplanes ianthinogenes</name>
    <dbReference type="NCBI Taxonomy" id="122358"/>
    <lineage>
        <taxon>Bacteria</taxon>
        <taxon>Bacillati</taxon>
        <taxon>Actinomycetota</taxon>
        <taxon>Actinomycetes</taxon>
        <taxon>Micromonosporales</taxon>
        <taxon>Micromonosporaceae</taxon>
        <taxon>Actinoplanes</taxon>
    </lineage>
</organism>
<keyword evidence="2" id="KW-1185">Reference proteome</keyword>
<evidence type="ECO:0008006" key="3">
    <source>
        <dbReference type="Google" id="ProtNLM"/>
    </source>
</evidence>